<reference evidence="3" key="1">
    <citation type="journal article" date="2011" name="Nat. Commun.">
        <title>Effector diversification within compartments of the Leptosphaeria maculans genome affected by Repeat-Induced Point mutations.</title>
        <authorList>
            <person name="Rouxel T."/>
            <person name="Grandaubert J."/>
            <person name="Hane J.K."/>
            <person name="Hoede C."/>
            <person name="van de Wouw A.P."/>
            <person name="Couloux A."/>
            <person name="Dominguez V."/>
            <person name="Anthouard V."/>
            <person name="Bally P."/>
            <person name="Bourras S."/>
            <person name="Cozijnsen A.J."/>
            <person name="Ciuffetti L.M."/>
            <person name="Degrave A."/>
            <person name="Dilmaghani A."/>
            <person name="Duret L."/>
            <person name="Fudal I."/>
            <person name="Goodwin S.B."/>
            <person name="Gout L."/>
            <person name="Glaser N."/>
            <person name="Linglin J."/>
            <person name="Kema G.H.J."/>
            <person name="Lapalu N."/>
            <person name="Lawrence C.B."/>
            <person name="May K."/>
            <person name="Meyer M."/>
            <person name="Ollivier B."/>
            <person name="Poulain J."/>
            <person name="Schoch C.L."/>
            <person name="Simon A."/>
            <person name="Spatafora J.W."/>
            <person name="Stachowiak A."/>
            <person name="Turgeon B.G."/>
            <person name="Tyler B.M."/>
            <person name="Vincent D."/>
            <person name="Weissenbach J."/>
            <person name="Amselem J."/>
            <person name="Quesneville H."/>
            <person name="Oliver R.P."/>
            <person name="Wincker P."/>
            <person name="Balesdent M.-H."/>
            <person name="Howlett B.J."/>
        </authorList>
    </citation>
    <scope>NUCLEOTIDE SEQUENCE [LARGE SCALE GENOMIC DNA]</scope>
    <source>
        <strain evidence="3">JN3 / isolate v23.1.3 / race Av1-4-5-6-7-8</strain>
    </source>
</reference>
<organism evidence="3">
    <name type="scientific">Leptosphaeria maculans (strain JN3 / isolate v23.1.3 / race Av1-4-5-6-7-8)</name>
    <name type="common">Blackleg fungus</name>
    <name type="synonym">Phoma lingam</name>
    <dbReference type="NCBI Taxonomy" id="985895"/>
    <lineage>
        <taxon>Eukaryota</taxon>
        <taxon>Fungi</taxon>
        <taxon>Dikarya</taxon>
        <taxon>Ascomycota</taxon>
        <taxon>Pezizomycotina</taxon>
        <taxon>Dothideomycetes</taxon>
        <taxon>Pleosporomycetidae</taxon>
        <taxon>Pleosporales</taxon>
        <taxon>Pleosporineae</taxon>
        <taxon>Leptosphaeriaceae</taxon>
        <taxon>Plenodomus</taxon>
        <taxon>Plenodomus lingam/Leptosphaeria maculans species complex</taxon>
    </lineage>
</organism>
<protein>
    <submittedName>
        <fullName evidence="2">Predicted protein</fullName>
    </submittedName>
</protein>
<dbReference type="Proteomes" id="UP000002668">
    <property type="component" value="Genome"/>
</dbReference>
<evidence type="ECO:0000313" key="3">
    <source>
        <dbReference type="Proteomes" id="UP000002668"/>
    </source>
</evidence>
<name>E4ZWI8_LEPMJ</name>
<sequence length="38" mass="4216">MRHSSHGILFTVVDDCTNSENRKQGVSGRTHFEADPAD</sequence>
<gene>
    <name evidence="2" type="ORF">LEMA_uP031160.1</name>
</gene>
<dbReference type="AlphaFoldDB" id="E4ZWI8"/>
<proteinExistence type="predicted"/>
<dbReference type="InParanoid" id="E4ZWI8"/>
<keyword evidence="3" id="KW-1185">Reference proteome</keyword>
<evidence type="ECO:0000256" key="1">
    <source>
        <dbReference type="SAM" id="MobiDB-lite"/>
    </source>
</evidence>
<accession>E4ZWI8</accession>
<dbReference type="EMBL" id="FP929127">
    <property type="protein sequence ID" value="CBX95964.1"/>
    <property type="molecule type" value="Genomic_DNA"/>
</dbReference>
<feature type="region of interest" description="Disordered" evidence="1">
    <location>
        <begin position="19"/>
        <end position="38"/>
    </location>
</feature>
<evidence type="ECO:0000313" key="2">
    <source>
        <dbReference type="EMBL" id="CBX95964.1"/>
    </source>
</evidence>
<dbReference type="HOGENOM" id="CLU_3335724_0_0_1"/>
<dbReference type="VEuPathDB" id="FungiDB:LEMA_uP031160.1"/>